<feature type="transmembrane region" description="Helical" evidence="1">
    <location>
        <begin position="103"/>
        <end position="126"/>
    </location>
</feature>
<dbReference type="CDD" id="cd09272">
    <property type="entry name" value="RNase_HI_RT_Ty1"/>
    <property type="match status" value="1"/>
</dbReference>
<keyword evidence="1" id="KW-0472">Membrane</keyword>
<keyword evidence="1" id="KW-0812">Transmembrane</keyword>
<reference evidence="2" key="2">
    <citation type="journal article" date="2024" name="Plant">
        <title>Genomic evolution and insights into agronomic trait innovations of Sesamum species.</title>
        <authorList>
            <person name="Miao H."/>
            <person name="Wang L."/>
            <person name="Qu L."/>
            <person name="Liu H."/>
            <person name="Sun Y."/>
            <person name="Le M."/>
            <person name="Wang Q."/>
            <person name="Wei S."/>
            <person name="Zheng Y."/>
            <person name="Lin W."/>
            <person name="Duan Y."/>
            <person name="Cao H."/>
            <person name="Xiong S."/>
            <person name="Wang X."/>
            <person name="Wei L."/>
            <person name="Li C."/>
            <person name="Ma Q."/>
            <person name="Ju M."/>
            <person name="Zhao R."/>
            <person name="Li G."/>
            <person name="Mu C."/>
            <person name="Tian Q."/>
            <person name="Mei H."/>
            <person name="Zhang T."/>
            <person name="Gao T."/>
            <person name="Zhang H."/>
        </authorList>
    </citation>
    <scope>NUCLEOTIDE SEQUENCE</scope>
    <source>
        <strain evidence="2">G02</strain>
    </source>
</reference>
<dbReference type="EMBL" id="JACGWJ010000009">
    <property type="protein sequence ID" value="KAL0399955.1"/>
    <property type="molecule type" value="Genomic_DNA"/>
</dbReference>
<organism evidence="2">
    <name type="scientific">Sesamum radiatum</name>
    <name type="common">Black benniseed</name>
    <dbReference type="NCBI Taxonomy" id="300843"/>
    <lineage>
        <taxon>Eukaryota</taxon>
        <taxon>Viridiplantae</taxon>
        <taxon>Streptophyta</taxon>
        <taxon>Embryophyta</taxon>
        <taxon>Tracheophyta</taxon>
        <taxon>Spermatophyta</taxon>
        <taxon>Magnoliopsida</taxon>
        <taxon>eudicotyledons</taxon>
        <taxon>Gunneridae</taxon>
        <taxon>Pentapetalae</taxon>
        <taxon>asterids</taxon>
        <taxon>lamiids</taxon>
        <taxon>Lamiales</taxon>
        <taxon>Pedaliaceae</taxon>
        <taxon>Sesamum</taxon>
    </lineage>
</organism>
<accession>A0AAW2T546</accession>
<gene>
    <name evidence="2" type="ORF">Sradi_2338800</name>
</gene>
<feature type="transmembrane region" description="Helical" evidence="1">
    <location>
        <begin position="138"/>
        <end position="157"/>
    </location>
</feature>
<comment type="caution">
    <text evidence="2">The sequence shown here is derived from an EMBL/GenBank/DDBJ whole genome shotgun (WGS) entry which is preliminary data.</text>
</comment>
<evidence type="ECO:0000256" key="1">
    <source>
        <dbReference type="SAM" id="Phobius"/>
    </source>
</evidence>
<evidence type="ECO:0008006" key="3">
    <source>
        <dbReference type="Google" id="ProtNLM"/>
    </source>
</evidence>
<keyword evidence="1" id="KW-1133">Transmembrane helix</keyword>
<sequence length="159" mass="17705">MVSHSTVKAEYRSLAATACELHWISFLLDDFGIKIVPPIPLHCDNKAALHIMANSIIHKQTKHIEIECHIVRNAYKDGFVHPSHIKGTEQLADHFTKPLAFKAFSIMVSKLGLVSFIPSLTCGGLLNIQELQSIVRKMMLVPLFLLIILKLAGVQILDS</sequence>
<protein>
    <recommendedName>
        <fullName evidence="3">Copia protein</fullName>
    </recommendedName>
</protein>
<dbReference type="PANTHER" id="PTHR11439">
    <property type="entry name" value="GAG-POL-RELATED RETROTRANSPOSON"/>
    <property type="match status" value="1"/>
</dbReference>
<name>A0AAW2T546_SESRA</name>
<dbReference type="PANTHER" id="PTHR11439:SF470">
    <property type="entry name" value="CYSTEINE-RICH RLK (RECEPTOR-LIKE PROTEIN KINASE) 8"/>
    <property type="match status" value="1"/>
</dbReference>
<reference evidence="2" key="1">
    <citation type="submission" date="2020-06" db="EMBL/GenBank/DDBJ databases">
        <authorList>
            <person name="Li T."/>
            <person name="Hu X."/>
            <person name="Zhang T."/>
            <person name="Song X."/>
            <person name="Zhang H."/>
            <person name="Dai N."/>
            <person name="Sheng W."/>
            <person name="Hou X."/>
            <person name="Wei L."/>
        </authorList>
    </citation>
    <scope>NUCLEOTIDE SEQUENCE</scope>
    <source>
        <strain evidence="2">G02</strain>
        <tissue evidence="2">Leaf</tissue>
    </source>
</reference>
<evidence type="ECO:0000313" key="2">
    <source>
        <dbReference type="EMBL" id="KAL0399955.1"/>
    </source>
</evidence>
<dbReference type="AlphaFoldDB" id="A0AAW2T546"/>
<proteinExistence type="predicted"/>